<dbReference type="SMART" id="SM00388">
    <property type="entry name" value="HisKA"/>
    <property type="match status" value="1"/>
</dbReference>
<keyword evidence="5" id="KW-0547">Nucleotide-binding</keyword>
<dbReference type="CDD" id="cd00082">
    <property type="entry name" value="HisKA"/>
    <property type="match status" value="1"/>
</dbReference>
<dbReference type="EC" id="2.7.13.3" evidence="2"/>
<keyword evidence="4" id="KW-0808">Transferase</keyword>
<dbReference type="SUPFAM" id="SSF47384">
    <property type="entry name" value="Homodimeric domain of signal transducing histidine kinase"/>
    <property type="match status" value="1"/>
</dbReference>
<evidence type="ECO:0000256" key="1">
    <source>
        <dbReference type="ARBA" id="ARBA00000085"/>
    </source>
</evidence>
<dbReference type="PROSITE" id="PS50109">
    <property type="entry name" value="HIS_KIN"/>
    <property type="match status" value="1"/>
</dbReference>
<organism evidence="10">
    <name type="scientific">Proteinivorax hydrogeniformans</name>
    <dbReference type="NCBI Taxonomy" id="1826727"/>
    <lineage>
        <taxon>Bacteria</taxon>
        <taxon>Bacillati</taxon>
        <taxon>Bacillota</taxon>
        <taxon>Clostridia</taxon>
        <taxon>Eubacteriales</taxon>
        <taxon>Proteinivoracaceae</taxon>
        <taxon>Proteinivorax</taxon>
    </lineage>
</organism>
<keyword evidence="6" id="KW-0418">Kinase</keyword>
<dbReference type="PANTHER" id="PTHR43065">
    <property type="entry name" value="SENSOR HISTIDINE KINASE"/>
    <property type="match status" value="1"/>
</dbReference>
<dbReference type="InterPro" id="IPR004358">
    <property type="entry name" value="Sig_transdc_His_kin-like_C"/>
</dbReference>
<evidence type="ECO:0000256" key="6">
    <source>
        <dbReference type="ARBA" id="ARBA00022777"/>
    </source>
</evidence>
<dbReference type="SUPFAM" id="SSF55874">
    <property type="entry name" value="ATPase domain of HSP90 chaperone/DNA topoisomerase II/histidine kinase"/>
    <property type="match status" value="1"/>
</dbReference>
<dbReference type="PRINTS" id="PR00344">
    <property type="entry name" value="BCTRLSENSOR"/>
</dbReference>
<dbReference type="AlphaFoldDB" id="A0AAU8HWD8"/>
<reference evidence="10" key="1">
    <citation type="journal article" date="2018" name="Antonie Van Leeuwenhoek">
        <title>Proteinivorax hydrogeniformans sp. nov., an anaerobic, haloalkaliphilic bacterium fermenting proteinaceous compounds with high hydrogen production.</title>
        <authorList>
            <person name="Boltyanskaya Y."/>
            <person name="Detkova E."/>
            <person name="Pimenov N."/>
            <person name="Kevbrin V."/>
        </authorList>
    </citation>
    <scope>NUCLEOTIDE SEQUENCE</scope>
    <source>
        <strain evidence="10">Z-710</strain>
    </source>
</reference>
<dbReference type="Gene3D" id="3.30.565.10">
    <property type="entry name" value="Histidine kinase-like ATPase, C-terminal domain"/>
    <property type="match status" value="1"/>
</dbReference>
<name>A0AAU8HWD8_9FIRM</name>
<dbReference type="InterPro" id="IPR036097">
    <property type="entry name" value="HisK_dim/P_sf"/>
</dbReference>
<dbReference type="GO" id="GO:0005524">
    <property type="term" value="F:ATP binding"/>
    <property type="evidence" value="ECO:0007669"/>
    <property type="project" value="UniProtKB-KW"/>
</dbReference>
<proteinExistence type="predicted"/>
<evidence type="ECO:0000256" key="5">
    <source>
        <dbReference type="ARBA" id="ARBA00022741"/>
    </source>
</evidence>
<protein>
    <recommendedName>
        <fullName evidence="2">histidine kinase</fullName>
        <ecNumber evidence="2">2.7.13.3</ecNumber>
    </recommendedName>
</protein>
<dbReference type="InterPro" id="IPR005467">
    <property type="entry name" value="His_kinase_dom"/>
</dbReference>
<dbReference type="Gene3D" id="1.10.287.130">
    <property type="match status" value="1"/>
</dbReference>
<feature type="domain" description="Histidine kinase" evidence="9">
    <location>
        <begin position="187"/>
        <end position="392"/>
    </location>
</feature>
<comment type="catalytic activity">
    <reaction evidence="1">
        <text>ATP + protein L-histidine = ADP + protein N-phospho-L-histidine.</text>
        <dbReference type="EC" id="2.7.13.3"/>
    </reaction>
</comment>
<evidence type="ECO:0000256" key="2">
    <source>
        <dbReference type="ARBA" id="ARBA00012438"/>
    </source>
</evidence>
<dbReference type="InterPro" id="IPR003661">
    <property type="entry name" value="HisK_dim/P_dom"/>
</dbReference>
<keyword evidence="3" id="KW-0597">Phosphoprotein</keyword>
<dbReference type="GO" id="GO:0000155">
    <property type="term" value="F:phosphorelay sensor kinase activity"/>
    <property type="evidence" value="ECO:0007669"/>
    <property type="project" value="InterPro"/>
</dbReference>
<evidence type="ECO:0000256" key="4">
    <source>
        <dbReference type="ARBA" id="ARBA00022679"/>
    </source>
</evidence>
<evidence type="ECO:0000256" key="8">
    <source>
        <dbReference type="ARBA" id="ARBA00023012"/>
    </source>
</evidence>
<evidence type="ECO:0000256" key="3">
    <source>
        <dbReference type="ARBA" id="ARBA00022553"/>
    </source>
</evidence>
<dbReference type="InterPro" id="IPR036890">
    <property type="entry name" value="HATPase_C_sf"/>
</dbReference>
<dbReference type="Pfam" id="PF02518">
    <property type="entry name" value="HATPase_c"/>
    <property type="match status" value="1"/>
</dbReference>
<sequence>MELIDNQIKVSFKVNSVKNLSKEKKQDLICYHSKLIAVSKILFDNLDSIVQKQVACLVFNQSGHLLSKHRCSSFPIADSTLAIGEDWSKPSSTSPIKKLIKDRQCFVFEELEFKEQKVFNWTFVAVPIIGKTSKVFYGAILIAVPKELNFPNLEQILCLASDIMSETLANSHDVKEVQERFSQMFASFAHEIKNILTSIRGFTQLLQTKIVDKNNTVYVNFILEELDRAHSILKNSIYFSKAQKDKANECKLSDILQDVLSALTSVIERNNISIAVNIDKTIPHITGDAVQFRQVFLNIIQNSIEAMEDGGTLKVTCKLKNLQIIVNVSDTGPGIPEKIAEQIFAPFYSTKHGGTGLGLSVSKQVVEQYKGQIYCKSSDKGTTFTIILPART</sequence>
<evidence type="ECO:0000259" key="9">
    <source>
        <dbReference type="PROSITE" id="PS50109"/>
    </source>
</evidence>
<dbReference type="RefSeq" id="WP_353894229.1">
    <property type="nucleotide sequence ID" value="NZ_CP159485.1"/>
</dbReference>
<dbReference type="PANTHER" id="PTHR43065:SF10">
    <property type="entry name" value="PEROXIDE STRESS-ACTIVATED HISTIDINE KINASE MAK3"/>
    <property type="match status" value="1"/>
</dbReference>
<dbReference type="SMART" id="SM00387">
    <property type="entry name" value="HATPase_c"/>
    <property type="match status" value="1"/>
</dbReference>
<keyword evidence="8" id="KW-0902">Two-component regulatory system</keyword>
<gene>
    <name evidence="10" type="ORF">PRVXH_001013</name>
</gene>
<dbReference type="EMBL" id="CP159485">
    <property type="protein sequence ID" value="XCI29682.1"/>
    <property type="molecule type" value="Genomic_DNA"/>
</dbReference>
<dbReference type="Pfam" id="PF00512">
    <property type="entry name" value="HisKA"/>
    <property type="match status" value="1"/>
</dbReference>
<keyword evidence="7 10" id="KW-0067">ATP-binding</keyword>
<evidence type="ECO:0000313" key="10">
    <source>
        <dbReference type="EMBL" id="XCI29682.1"/>
    </source>
</evidence>
<dbReference type="InterPro" id="IPR003594">
    <property type="entry name" value="HATPase_dom"/>
</dbReference>
<dbReference type="CDD" id="cd00075">
    <property type="entry name" value="HATPase"/>
    <property type="match status" value="1"/>
</dbReference>
<reference evidence="10" key="2">
    <citation type="submission" date="2024-06" db="EMBL/GenBank/DDBJ databases">
        <authorList>
            <person name="Petrova K.O."/>
            <person name="Toshchakov S.V."/>
            <person name="Boltjanskaja Y.V."/>
            <person name="Kevbrin V.V."/>
        </authorList>
    </citation>
    <scope>NUCLEOTIDE SEQUENCE</scope>
    <source>
        <strain evidence="10">Z-710</strain>
    </source>
</reference>
<evidence type="ECO:0000256" key="7">
    <source>
        <dbReference type="ARBA" id="ARBA00022840"/>
    </source>
</evidence>
<accession>A0AAU8HWD8</accession>